<accession>A0A9P5NRJ3</accession>
<keyword evidence="3" id="KW-1185">Reference proteome</keyword>
<reference evidence="2" key="1">
    <citation type="submission" date="2020-11" db="EMBL/GenBank/DDBJ databases">
        <authorList>
            <consortium name="DOE Joint Genome Institute"/>
            <person name="Ahrendt S."/>
            <person name="Riley R."/>
            <person name="Andreopoulos W."/>
            <person name="LaButti K."/>
            <person name="Pangilinan J."/>
            <person name="Ruiz-duenas F.J."/>
            <person name="Barrasa J.M."/>
            <person name="Sanchez-Garcia M."/>
            <person name="Camarero S."/>
            <person name="Miyauchi S."/>
            <person name="Serrano A."/>
            <person name="Linde D."/>
            <person name="Babiker R."/>
            <person name="Drula E."/>
            <person name="Ayuso-Fernandez I."/>
            <person name="Pacheco R."/>
            <person name="Padilla G."/>
            <person name="Ferreira P."/>
            <person name="Barriuso J."/>
            <person name="Kellner H."/>
            <person name="Castanera R."/>
            <person name="Alfaro M."/>
            <person name="Ramirez L."/>
            <person name="Pisabarro A.G."/>
            <person name="Kuo A."/>
            <person name="Tritt A."/>
            <person name="Lipzen A."/>
            <person name="He G."/>
            <person name="Yan M."/>
            <person name="Ng V."/>
            <person name="Cullen D."/>
            <person name="Martin F."/>
            <person name="Rosso M.-N."/>
            <person name="Henrissat B."/>
            <person name="Hibbett D."/>
            <person name="Martinez A.T."/>
            <person name="Grigoriev I.V."/>
        </authorList>
    </citation>
    <scope>NUCLEOTIDE SEQUENCE</scope>
    <source>
        <strain evidence="2">AH 44721</strain>
    </source>
</reference>
<feature type="region of interest" description="Disordered" evidence="1">
    <location>
        <begin position="212"/>
        <end position="322"/>
    </location>
</feature>
<feature type="region of interest" description="Disordered" evidence="1">
    <location>
        <begin position="92"/>
        <end position="136"/>
    </location>
</feature>
<dbReference type="AlphaFoldDB" id="A0A9P5NRJ3"/>
<feature type="region of interest" description="Disordered" evidence="1">
    <location>
        <begin position="1"/>
        <end position="42"/>
    </location>
</feature>
<sequence length="322" mass="33580">MLLSRNTGPTVPPPSSTPEPESAAQARAASPSSPSTLSAVPPALAASTKAKLSLRDFFPKKKQREGMELSKSVQALLLSVRLTLEAECEGEGVSDAGGRKAGVGGHGHGVEEEQAKGGSKGRNMQHGKQKDGMEDGEAGSNVVTRPLGNAAISPASTPTVDPNIFSEAAALSSTAFIDLLRSPFASLTFNAALVKFTRTPLTSTLPIHAQTGVDSRETQKGLIRPTVPSLKQKRASRFSPQPPLPPVYSATSISTPIESSPARSTLQALRGSRTATTSPLRSTTAQRDEQTGCTAQPPSLGQGWSKILPAPTMTPPPSTIQY</sequence>
<feature type="compositionally biased region" description="Polar residues" evidence="1">
    <location>
        <begin position="249"/>
        <end position="299"/>
    </location>
</feature>
<evidence type="ECO:0000313" key="2">
    <source>
        <dbReference type="EMBL" id="KAF8903958.1"/>
    </source>
</evidence>
<gene>
    <name evidence="2" type="ORF">CPB84DRAFT_1845629</name>
</gene>
<evidence type="ECO:0000313" key="3">
    <source>
        <dbReference type="Proteomes" id="UP000724874"/>
    </source>
</evidence>
<proteinExistence type="predicted"/>
<protein>
    <submittedName>
        <fullName evidence="2">Uncharacterized protein</fullName>
    </submittedName>
</protein>
<dbReference type="Proteomes" id="UP000724874">
    <property type="component" value="Unassembled WGS sequence"/>
</dbReference>
<dbReference type="EMBL" id="JADNYJ010000028">
    <property type="protein sequence ID" value="KAF8903958.1"/>
    <property type="molecule type" value="Genomic_DNA"/>
</dbReference>
<comment type="caution">
    <text evidence="2">The sequence shown here is derived from an EMBL/GenBank/DDBJ whole genome shotgun (WGS) entry which is preliminary data.</text>
</comment>
<organism evidence="2 3">
    <name type="scientific">Gymnopilus junonius</name>
    <name type="common">Spectacular rustgill mushroom</name>
    <name type="synonym">Gymnopilus spectabilis subsp. junonius</name>
    <dbReference type="NCBI Taxonomy" id="109634"/>
    <lineage>
        <taxon>Eukaryota</taxon>
        <taxon>Fungi</taxon>
        <taxon>Dikarya</taxon>
        <taxon>Basidiomycota</taxon>
        <taxon>Agaricomycotina</taxon>
        <taxon>Agaricomycetes</taxon>
        <taxon>Agaricomycetidae</taxon>
        <taxon>Agaricales</taxon>
        <taxon>Agaricineae</taxon>
        <taxon>Hymenogastraceae</taxon>
        <taxon>Gymnopilus</taxon>
    </lineage>
</organism>
<feature type="compositionally biased region" description="Low complexity" evidence="1">
    <location>
        <begin position="18"/>
        <end position="42"/>
    </location>
</feature>
<evidence type="ECO:0000256" key="1">
    <source>
        <dbReference type="SAM" id="MobiDB-lite"/>
    </source>
</evidence>
<feature type="compositionally biased region" description="Pro residues" evidence="1">
    <location>
        <begin position="312"/>
        <end position="322"/>
    </location>
</feature>
<name>A0A9P5NRJ3_GYMJU</name>